<name>A0AA36I6M1_9DINO</name>
<organism evidence="1 2">
    <name type="scientific">Effrenium voratum</name>
    <dbReference type="NCBI Taxonomy" id="2562239"/>
    <lineage>
        <taxon>Eukaryota</taxon>
        <taxon>Sar</taxon>
        <taxon>Alveolata</taxon>
        <taxon>Dinophyceae</taxon>
        <taxon>Suessiales</taxon>
        <taxon>Symbiodiniaceae</taxon>
        <taxon>Effrenium</taxon>
    </lineage>
</organism>
<dbReference type="SUPFAM" id="SSF52047">
    <property type="entry name" value="RNI-like"/>
    <property type="match status" value="2"/>
</dbReference>
<dbReference type="InterPro" id="IPR032675">
    <property type="entry name" value="LRR_dom_sf"/>
</dbReference>
<dbReference type="InterPro" id="IPR001611">
    <property type="entry name" value="Leu-rich_rpt"/>
</dbReference>
<dbReference type="GO" id="GO:0031267">
    <property type="term" value="F:small GTPase binding"/>
    <property type="evidence" value="ECO:0007669"/>
    <property type="project" value="TreeGrafter"/>
</dbReference>
<dbReference type="PANTHER" id="PTHR24113">
    <property type="entry name" value="RAN GTPASE-ACTIVATING PROTEIN 1"/>
    <property type="match status" value="1"/>
</dbReference>
<dbReference type="GO" id="GO:0005829">
    <property type="term" value="C:cytosol"/>
    <property type="evidence" value="ECO:0007669"/>
    <property type="project" value="TreeGrafter"/>
</dbReference>
<dbReference type="EMBL" id="CAUJNA010000863">
    <property type="protein sequence ID" value="CAJ1381999.1"/>
    <property type="molecule type" value="Genomic_DNA"/>
</dbReference>
<protein>
    <submittedName>
        <fullName evidence="1">Uncharacterized protein</fullName>
    </submittedName>
</protein>
<dbReference type="GO" id="GO:0005096">
    <property type="term" value="F:GTPase activator activity"/>
    <property type="evidence" value="ECO:0007669"/>
    <property type="project" value="InterPro"/>
</dbReference>
<proteinExistence type="predicted"/>
<comment type="caution">
    <text evidence="1">The sequence shown here is derived from an EMBL/GenBank/DDBJ whole genome shotgun (WGS) entry which is preliminary data.</text>
</comment>
<dbReference type="GO" id="GO:0005634">
    <property type="term" value="C:nucleus"/>
    <property type="evidence" value="ECO:0007669"/>
    <property type="project" value="TreeGrafter"/>
</dbReference>
<dbReference type="InterPro" id="IPR027038">
    <property type="entry name" value="RanGap"/>
</dbReference>
<evidence type="ECO:0000313" key="2">
    <source>
        <dbReference type="Proteomes" id="UP001178507"/>
    </source>
</evidence>
<dbReference type="GO" id="GO:0048471">
    <property type="term" value="C:perinuclear region of cytoplasm"/>
    <property type="evidence" value="ECO:0007669"/>
    <property type="project" value="TreeGrafter"/>
</dbReference>
<evidence type="ECO:0000313" key="1">
    <source>
        <dbReference type="EMBL" id="CAJ1381999.1"/>
    </source>
</evidence>
<dbReference type="Gene3D" id="3.80.10.10">
    <property type="entry name" value="Ribonuclease Inhibitor"/>
    <property type="match status" value="4"/>
</dbReference>
<dbReference type="GO" id="GO:0006913">
    <property type="term" value="P:nucleocytoplasmic transport"/>
    <property type="evidence" value="ECO:0007669"/>
    <property type="project" value="TreeGrafter"/>
</dbReference>
<reference evidence="1" key="1">
    <citation type="submission" date="2023-08" db="EMBL/GenBank/DDBJ databases">
        <authorList>
            <person name="Chen Y."/>
            <person name="Shah S."/>
            <person name="Dougan E. K."/>
            <person name="Thang M."/>
            <person name="Chan C."/>
        </authorList>
    </citation>
    <scope>NUCLEOTIDE SEQUENCE</scope>
</reference>
<gene>
    <name evidence="1" type="ORF">EVOR1521_LOCUS9504</name>
</gene>
<dbReference type="SMART" id="SM00368">
    <property type="entry name" value="LRR_RI"/>
    <property type="match status" value="11"/>
</dbReference>
<keyword evidence="2" id="KW-1185">Reference proteome</keyword>
<dbReference type="Pfam" id="PF13516">
    <property type="entry name" value="LRR_6"/>
    <property type="match status" value="4"/>
</dbReference>
<accession>A0AA36I6M1</accession>
<dbReference type="AlphaFoldDB" id="A0AA36I6M1"/>
<dbReference type="PANTHER" id="PTHR24113:SF15">
    <property type="entry name" value="NACHT DOMAIN-CONTAINING PROTEIN"/>
    <property type="match status" value="1"/>
</dbReference>
<dbReference type="Proteomes" id="UP001178507">
    <property type="component" value="Unassembled WGS sequence"/>
</dbReference>
<sequence>MPKDSRQDIHAMLQSSFGDSLERDRWVKLLCCLGGSSTHPAASALLEEFGESEISVKHFLDLLYGPEAVQDDAPEAVSAEYGYEEPKHLASFLNAADIRLVRVAFLKKLHRLGQAMPRRQEAERAYVELRSHVTTALVTPEELTAWAEAEQNCHRIISVSHAWESQEHPDPHNYQLGLLAEHLKETDWVFYDYLSLYQSSCDEDQERSFRAGMKHMHLLYSHEGTSTVRIEGLTPKECQKKDLDTVQVYSRKLGRVAPVRIKDLVLNDVPYASRGWCVTEREWSATRSTSRASARLSRAGLAPEEHNQAPTPPVLFRDRVSKSVGNKLHFTRRGDVDPVLKLQATVYRDKARSHKNLSMSHLDRTQFGIFLDALKDYSQLERLQLKHCEIEAAALCKAIEASPITAVQLEGIDTSQAVEVVKGLMHEKMRLISVDACGLRGAEVANLVQELMGLEGRQLPQLNLNGFDMEELDLVEAVRSVKDLTGASELDHKSALIQVCDTWLGLPAELQEKIGATATKAILQAHFLGNLKLDLEEKVLGDAGAQGLTEGLRGLSQLQQLTLHLPNNNIGDAGAHGLAEGLQGLTQLQQLTLTLNWNQIGDAGVQGLTEGLRGLSQLQQLTLNLWNNNIGDASARGLAEGLRGLAQLQQLTLGLSHTGLGDAGVQGLTEGLRGLSQLQQLTLNLWNNNIGDASARGLAEGLRGLAQLQQLTLGLSHTGLGPEAQTLWLADTIRWLADTMGLSYTVGAAGAQGLAKGLCFLVQLQQLTLNLFDNKIGDAGVQGLTEGLRGLSQLQQLTLNLWNNNIGDAGAHILAEGLRGLVQLRQLTLHLPFNEIGVASAQTLAEGLQGLTQLQQLTLDLRNNGLGDAGVQGLTEGLRGLAQLHQLTLNLRNNRLGDAGAQTLAEGLRGLAQLQLVLNLRNNRLGERAKEEVLALLNSLPKKEIEI</sequence>